<organism evidence="2 3">
    <name type="scientific">Diploptera punctata</name>
    <name type="common">Pacific beetle cockroach</name>
    <dbReference type="NCBI Taxonomy" id="6984"/>
    <lineage>
        <taxon>Eukaryota</taxon>
        <taxon>Metazoa</taxon>
        <taxon>Ecdysozoa</taxon>
        <taxon>Arthropoda</taxon>
        <taxon>Hexapoda</taxon>
        <taxon>Insecta</taxon>
        <taxon>Pterygota</taxon>
        <taxon>Neoptera</taxon>
        <taxon>Polyneoptera</taxon>
        <taxon>Dictyoptera</taxon>
        <taxon>Blattodea</taxon>
        <taxon>Blaberoidea</taxon>
        <taxon>Blaberidae</taxon>
        <taxon>Diplopterinae</taxon>
        <taxon>Diploptera</taxon>
    </lineage>
</organism>
<dbReference type="Proteomes" id="UP001233999">
    <property type="component" value="Unassembled WGS sequence"/>
</dbReference>
<dbReference type="EMBL" id="JASPKZ010009377">
    <property type="protein sequence ID" value="KAJ9577068.1"/>
    <property type="molecule type" value="Genomic_DNA"/>
</dbReference>
<proteinExistence type="predicted"/>
<feature type="compositionally biased region" description="Basic and acidic residues" evidence="1">
    <location>
        <begin position="225"/>
        <end position="240"/>
    </location>
</feature>
<keyword evidence="3" id="KW-1185">Reference proteome</keyword>
<sequence>MHEVNSSRQFKDMIKTNEIKLGNSIVIERIGNSTSEGRKMEGESRGFDVEAAQMVEEVLEFVKNHALKIDLFGFAKLRIGRSLDNPDNLEIVFDMNKGDDEALIFGISAVKVFLVKALIVSKLAFLAAGFLVLKKVVTMMSGHHQPYIYGHHAGGYYDHGIESLPSAYGYANYMSHYPTAGASLHGYGTSGGGGGGVSASEDLQAHFSNNVVSTVQSRVANQTATRRDGNNWDNKYKMNY</sequence>
<evidence type="ECO:0000256" key="1">
    <source>
        <dbReference type="SAM" id="MobiDB-lite"/>
    </source>
</evidence>
<feature type="region of interest" description="Disordered" evidence="1">
    <location>
        <begin position="220"/>
        <end position="240"/>
    </location>
</feature>
<evidence type="ECO:0000313" key="3">
    <source>
        <dbReference type="Proteomes" id="UP001233999"/>
    </source>
</evidence>
<name>A0AAD7ZAR0_DIPPU</name>
<reference evidence="2" key="2">
    <citation type="submission" date="2023-05" db="EMBL/GenBank/DDBJ databases">
        <authorList>
            <person name="Fouks B."/>
        </authorList>
    </citation>
    <scope>NUCLEOTIDE SEQUENCE</scope>
    <source>
        <strain evidence="2">Stay&amp;Tobe</strain>
        <tissue evidence="2">Testes</tissue>
    </source>
</reference>
<gene>
    <name evidence="2" type="ORF">L9F63_006348</name>
</gene>
<reference evidence="2" key="1">
    <citation type="journal article" date="2023" name="IScience">
        <title>Live-bearing cockroach genome reveals convergent evolutionary mechanisms linked to viviparity in insects and beyond.</title>
        <authorList>
            <person name="Fouks B."/>
            <person name="Harrison M.C."/>
            <person name="Mikhailova A.A."/>
            <person name="Marchal E."/>
            <person name="English S."/>
            <person name="Carruthers M."/>
            <person name="Jennings E.C."/>
            <person name="Chiamaka E.L."/>
            <person name="Frigard R.A."/>
            <person name="Pippel M."/>
            <person name="Attardo G.M."/>
            <person name="Benoit J.B."/>
            <person name="Bornberg-Bauer E."/>
            <person name="Tobe S.S."/>
        </authorList>
    </citation>
    <scope>NUCLEOTIDE SEQUENCE</scope>
    <source>
        <strain evidence="2">Stay&amp;Tobe</strain>
    </source>
</reference>
<accession>A0AAD7ZAR0</accession>
<evidence type="ECO:0000313" key="2">
    <source>
        <dbReference type="EMBL" id="KAJ9577068.1"/>
    </source>
</evidence>
<comment type="caution">
    <text evidence="2">The sequence shown here is derived from an EMBL/GenBank/DDBJ whole genome shotgun (WGS) entry which is preliminary data.</text>
</comment>
<protein>
    <submittedName>
        <fullName evidence="2">Uncharacterized protein</fullName>
    </submittedName>
</protein>
<dbReference type="AlphaFoldDB" id="A0AAD7ZAR0"/>